<keyword evidence="3" id="KW-1185">Reference proteome</keyword>
<dbReference type="EMBL" id="JAECZB010000080">
    <property type="protein sequence ID" value="MBH8554704.1"/>
    <property type="molecule type" value="Genomic_DNA"/>
</dbReference>
<dbReference type="SUPFAM" id="SSF140869">
    <property type="entry name" value="GUN4-like"/>
    <property type="match status" value="1"/>
</dbReference>
<dbReference type="Pfam" id="PF05419">
    <property type="entry name" value="GUN4"/>
    <property type="match status" value="1"/>
</dbReference>
<dbReference type="SUPFAM" id="SSF52200">
    <property type="entry name" value="Toll/Interleukin receptor TIR domain"/>
    <property type="match status" value="1"/>
</dbReference>
<dbReference type="Gene3D" id="1.25.40.620">
    <property type="match status" value="1"/>
</dbReference>
<name>A0A8J7HKI6_9CYAN</name>
<reference evidence="2 3" key="1">
    <citation type="journal article" date="2021" name="Int. J. Syst. Evol. Microbiol.">
        <title>Amazonocrinis nigriterrae gen. nov., sp. nov., Atlanticothrix silvestris gen. nov., sp. nov. and Dendronalium phyllosphericum gen. nov., sp. nov., nostocacean cyanobacteria from Brazilian environments.</title>
        <authorList>
            <person name="Alvarenga D.O."/>
            <person name="Andreote A.P.D."/>
            <person name="Branco L.H.Z."/>
            <person name="Delbaje E."/>
            <person name="Cruz R.B."/>
            <person name="Varani A.M."/>
            <person name="Fiore M.F."/>
        </authorList>
    </citation>
    <scope>NUCLEOTIDE SEQUENCE [LARGE SCALE GENOMIC DNA]</scope>
    <source>
        <strain evidence="2 3">CENA357</strain>
    </source>
</reference>
<protein>
    <submittedName>
        <fullName evidence="2">GUN4 domain-containing protein</fullName>
    </submittedName>
</protein>
<dbReference type="InterPro" id="IPR035897">
    <property type="entry name" value="Toll_tir_struct_dom_sf"/>
</dbReference>
<gene>
    <name evidence="2" type="ORF">I8751_20545</name>
</gene>
<accession>A0A8J7HKI6</accession>
<evidence type="ECO:0000259" key="1">
    <source>
        <dbReference type="PROSITE" id="PS50104"/>
    </source>
</evidence>
<dbReference type="GO" id="GO:0007165">
    <property type="term" value="P:signal transduction"/>
    <property type="evidence" value="ECO:0007669"/>
    <property type="project" value="InterPro"/>
</dbReference>
<evidence type="ECO:0000313" key="3">
    <source>
        <dbReference type="Proteomes" id="UP000599391"/>
    </source>
</evidence>
<feature type="domain" description="TIR" evidence="1">
    <location>
        <begin position="1"/>
        <end position="134"/>
    </location>
</feature>
<dbReference type="PROSITE" id="PS50104">
    <property type="entry name" value="TIR"/>
    <property type="match status" value="1"/>
</dbReference>
<organism evidence="2 3">
    <name type="scientific">Atlanticothrix silvestris CENA357</name>
    <dbReference type="NCBI Taxonomy" id="1725252"/>
    <lineage>
        <taxon>Bacteria</taxon>
        <taxon>Bacillati</taxon>
        <taxon>Cyanobacteriota</taxon>
        <taxon>Cyanophyceae</taxon>
        <taxon>Nostocales</taxon>
        <taxon>Nodulariaceae</taxon>
        <taxon>Atlanticothrix</taxon>
        <taxon>Atlanticothrix silvestris</taxon>
    </lineage>
</organism>
<dbReference type="PANTHER" id="PTHR34800:SF1">
    <property type="entry name" value="TETRAPYRROLE-BINDING PROTEIN, CHLOROPLASTIC"/>
    <property type="match status" value="1"/>
</dbReference>
<proteinExistence type="predicted"/>
<dbReference type="SMART" id="SM00255">
    <property type="entry name" value="TIR"/>
    <property type="match status" value="1"/>
</dbReference>
<dbReference type="Gene3D" id="1.10.10.1770">
    <property type="entry name" value="Gun4-like"/>
    <property type="match status" value="1"/>
</dbReference>
<dbReference type="GO" id="GO:0046906">
    <property type="term" value="F:tetrapyrrole binding"/>
    <property type="evidence" value="ECO:0007669"/>
    <property type="project" value="TreeGrafter"/>
</dbReference>
<comment type="caution">
    <text evidence="2">The sequence shown here is derived from an EMBL/GenBank/DDBJ whole genome shotgun (WGS) entry which is preliminary data.</text>
</comment>
<dbReference type="AlphaFoldDB" id="A0A8J7HKI6"/>
<dbReference type="CDD" id="cd16383">
    <property type="entry name" value="GUN4"/>
    <property type="match status" value="1"/>
</dbReference>
<dbReference type="InterPro" id="IPR037215">
    <property type="entry name" value="GUN4-like_sf"/>
</dbReference>
<dbReference type="InterPro" id="IPR000157">
    <property type="entry name" value="TIR_dom"/>
</dbReference>
<dbReference type="InterPro" id="IPR008629">
    <property type="entry name" value="GUN4-like"/>
</dbReference>
<evidence type="ECO:0000313" key="2">
    <source>
        <dbReference type="EMBL" id="MBH8554704.1"/>
    </source>
</evidence>
<dbReference type="Pfam" id="PF13676">
    <property type="entry name" value="TIR_2"/>
    <property type="match status" value="1"/>
</dbReference>
<dbReference type="PANTHER" id="PTHR34800">
    <property type="entry name" value="TETRAPYRROLE-BINDING PROTEIN, CHLOROPLASTIC"/>
    <property type="match status" value="1"/>
</dbReference>
<sequence>MVHDIFLSHASEDKETFVQELYERLTEAQYKVWYDKNELGWGDNLKIKIKEGLKASRYGIVVISNKYFAKHKEWTFMEFEQILTTNNILPILHGINMQTIRNYHPKEYEQIKNWLAISSDKGIDYIVQQAKKKIYQESEKGIDYSRLRDLLAAKDWEEADQETYRVMIQAVGKEKDDYFEEDELLNFPCTDLRTIDRLWVKYSNGRFGFSVQKEIYLSVGGKADGKYYEEAWEKFNDRVGWTGREGYYEITFDTSSPKGHLPFVDQVIWDLCVGGSVLGGGGGEILSRIETCKL</sequence>
<dbReference type="Proteomes" id="UP000599391">
    <property type="component" value="Unassembled WGS sequence"/>
</dbReference>
<dbReference type="RefSeq" id="WP_214440935.1">
    <property type="nucleotide sequence ID" value="NZ_JAECZB010000080.1"/>
</dbReference>